<keyword evidence="12 13" id="KW-0472">Membrane</keyword>
<dbReference type="PANTHER" id="PTHR33909:SF1">
    <property type="entry name" value="SEC TRANSLOCON ACCESSORY COMPLEX SUBUNIT YAJC"/>
    <property type="match status" value="1"/>
</dbReference>
<evidence type="ECO:0000256" key="8">
    <source>
        <dbReference type="ARBA" id="ARBA00022692"/>
    </source>
</evidence>
<evidence type="ECO:0000256" key="3">
    <source>
        <dbReference type="ARBA" id="ARBA00006742"/>
    </source>
</evidence>
<organism evidence="14 15">
    <name type="scientific">Neokomagataea anthophila</name>
    <dbReference type="NCBI Taxonomy" id="2826925"/>
    <lineage>
        <taxon>Bacteria</taxon>
        <taxon>Pseudomonadati</taxon>
        <taxon>Pseudomonadota</taxon>
        <taxon>Alphaproteobacteria</taxon>
        <taxon>Acetobacterales</taxon>
        <taxon>Acetobacteraceae</taxon>
        <taxon>Neokomagataea</taxon>
    </lineage>
</organism>
<comment type="function">
    <text evidence="1">The SecYEG-SecDF-YajC-YidC holo-translocon (HTL) protein secretase/insertase is a supercomplex required for protein secretion, insertion of proteins into membranes, and assembly of membrane protein complexes. While the SecYEG complex is essential for assembly of a number of proteins and complexes, the SecDF-YajC-YidC subcomplex facilitates these functions.</text>
</comment>
<name>A0ABS5E4H7_9PROT</name>
<keyword evidence="15" id="KW-1185">Reference proteome</keyword>
<feature type="transmembrane region" description="Helical" evidence="13">
    <location>
        <begin position="23"/>
        <end position="41"/>
    </location>
</feature>
<dbReference type="NCBIfam" id="TIGR00739">
    <property type="entry name" value="yajC"/>
    <property type="match status" value="1"/>
</dbReference>
<keyword evidence="9" id="KW-0653">Protein transport</keyword>
<comment type="similarity">
    <text evidence="3">Belongs to the YajC family.</text>
</comment>
<comment type="caution">
    <text evidence="14">The sequence shown here is derived from an EMBL/GenBank/DDBJ whole genome shotgun (WGS) entry which is preliminary data.</text>
</comment>
<accession>A0ABS5E4H7</accession>
<evidence type="ECO:0000256" key="6">
    <source>
        <dbReference type="ARBA" id="ARBA00022448"/>
    </source>
</evidence>
<dbReference type="InterPro" id="IPR003849">
    <property type="entry name" value="Preprotein_translocase_YajC"/>
</dbReference>
<dbReference type="PANTHER" id="PTHR33909">
    <property type="entry name" value="SEC TRANSLOCON ACCESSORY COMPLEX SUBUNIT YAJC"/>
    <property type="match status" value="1"/>
</dbReference>
<evidence type="ECO:0000256" key="10">
    <source>
        <dbReference type="ARBA" id="ARBA00022989"/>
    </source>
</evidence>
<keyword evidence="7" id="KW-1003">Cell membrane</keyword>
<comment type="subcellular location">
    <subcellularLocation>
        <location evidence="2">Cell membrane</location>
        <topology evidence="2">Single-pass membrane protein</topology>
    </subcellularLocation>
</comment>
<keyword evidence="10 13" id="KW-1133">Transmembrane helix</keyword>
<evidence type="ECO:0000256" key="13">
    <source>
        <dbReference type="SAM" id="Phobius"/>
    </source>
</evidence>
<dbReference type="Pfam" id="PF02699">
    <property type="entry name" value="YajC"/>
    <property type="match status" value="1"/>
</dbReference>
<evidence type="ECO:0000256" key="12">
    <source>
        <dbReference type="ARBA" id="ARBA00023136"/>
    </source>
</evidence>
<keyword evidence="6" id="KW-0813">Transport</keyword>
<protein>
    <recommendedName>
        <fullName evidence="5">Sec translocon accessory complex subunit YajC</fullName>
    </recommendedName>
</protein>
<evidence type="ECO:0000256" key="7">
    <source>
        <dbReference type="ARBA" id="ARBA00022475"/>
    </source>
</evidence>
<sequence length="111" mass="12533">MVPSRFTQDGTLIMQNVFANPQFIQFAPMVLIFVVMYFLLIRPQQARQRKLKEEQNSLRRGDRIVTAGGVIGVVQATREGSDEVDVEIAQGVRVKIVRSTITTVLSREQKA</sequence>
<gene>
    <name evidence="14" type="primary">yajC</name>
    <name evidence="14" type="ORF">KB213_01665</name>
</gene>
<evidence type="ECO:0000256" key="4">
    <source>
        <dbReference type="ARBA" id="ARBA00011718"/>
    </source>
</evidence>
<proteinExistence type="inferred from homology"/>
<keyword evidence="11" id="KW-0811">Translocation</keyword>
<dbReference type="EMBL" id="JAGRQH010000001">
    <property type="protein sequence ID" value="MBR0558771.1"/>
    <property type="molecule type" value="Genomic_DNA"/>
</dbReference>
<evidence type="ECO:0000313" key="14">
    <source>
        <dbReference type="EMBL" id="MBR0558771.1"/>
    </source>
</evidence>
<evidence type="ECO:0000256" key="5">
    <source>
        <dbReference type="ARBA" id="ARBA00014962"/>
    </source>
</evidence>
<evidence type="ECO:0000256" key="11">
    <source>
        <dbReference type="ARBA" id="ARBA00023010"/>
    </source>
</evidence>
<evidence type="ECO:0000256" key="1">
    <source>
        <dbReference type="ARBA" id="ARBA00002061"/>
    </source>
</evidence>
<keyword evidence="8 13" id="KW-0812">Transmembrane</keyword>
<evidence type="ECO:0000256" key="2">
    <source>
        <dbReference type="ARBA" id="ARBA00004162"/>
    </source>
</evidence>
<dbReference type="SMART" id="SM01323">
    <property type="entry name" value="YajC"/>
    <property type="match status" value="1"/>
</dbReference>
<dbReference type="PRINTS" id="PR01853">
    <property type="entry name" value="YAJCTRNLCASE"/>
</dbReference>
<evidence type="ECO:0000256" key="9">
    <source>
        <dbReference type="ARBA" id="ARBA00022927"/>
    </source>
</evidence>
<comment type="subunit">
    <text evidence="4">Part of the SecDF-YidC-YajC translocase complex. The SecDF-YidC-YajC translocase forms a supercomplex with SecYEG, called the holo-translocon (HTL).</text>
</comment>
<dbReference type="Proteomes" id="UP000677812">
    <property type="component" value="Unassembled WGS sequence"/>
</dbReference>
<evidence type="ECO:0000313" key="15">
    <source>
        <dbReference type="Proteomes" id="UP000677812"/>
    </source>
</evidence>
<reference evidence="14 15" key="1">
    <citation type="submission" date="2021-04" db="EMBL/GenBank/DDBJ databases">
        <title>The complete genome sequence of Neokomagataea sp. TBRC 2177.</title>
        <authorList>
            <person name="Charoenyingcharoen P."/>
            <person name="Yukphan P."/>
        </authorList>
    </citation>
    <scope>NUCLEOTIDE SEQUENCE [LARGE SCALE GENOMIC DNA]</scope>
    <source>
        <strain evidence="14 15">TBRC 2177</strain>
    </source>
</reference>